<keyword evidence="1" id="KW-0645">Protease</keyword>
<dbReference type="RefSeq" id="WP_182850154.1">
    <property type="nucleotide sequence ID" value="NZ_AP022213.1"/>
</dbReference>
<dbReference type="InterPro" id="IPR012106">
    <property type="entry name" value="Phage_Mu_Gp1"/>
</dbReference>
<sequence length="329" mass="36011">MKTAAPHLQTERAALCSELGAGVPEWVEVLPPGPVIVGRDGRRWSYDAADVLRNTLAHSQGAELPFDYLHATELQAPQGNDAPAAGWALEYRVSERGAIEARVDWTSRAANSISAREYRYVSPVFLHDDDGRIARFSSFGLTNKPNLTLKALNSETTPENHPMELAEAIRAALGLPENATEQDAVAAINALKEAQVVALNSERSPSLDKYVPRADYDGLMKRAENAEQQLQAHKKSELQTAINAEIEAALTAGKITPATRAYHVAQCQQEGGLERFREFVKAAPSVTEAVLPNKLPEQQDTALNAEQQTVARWLGMSDEQFKKHIEGVN</sequence>
<dbReference type="AlphaFoldDB" id="A0A6S5RXM5"/>
<keyword evidence="1" id="KW-0378">Hydrolase</keyword>
<proteinExistence type="predicted"/>
<reference evidence="1 2" key="1">
    <citation type="submission" date="2019-12" db="EMBL/GenBank/DDBJ databases">
        <title>complete genome sequences of Pseudomonas otitidis str. WP8-S17-CRE-03 isolated from wastewater treatment plant effluent.</title>
        <authorList>
            <person name="Sekizuka T."/>
            <person name="Itokawa K."/>
            <person name="Yatsu K."/>
            <person name="Inamine Y."/>
            <person name="Kuroda M."/>
        </authorList>
    </citation>
    <scope>NUCLEOTIDE SEQUENCE [LARGE SCALE GENOMIC DNA]</scope>
    <source>
        <strain evidence="1 2">WP8-S17-CRE-03</strain>
    </source>
</reference>
<accession>A0A6S5RXM5</accession>
<dbReference type="Proteomes" id="UP000515591">
    <property type="component" value="Chromosome"/>
</dbReference>
<protein>
    <submittedName>
        <fullName evidence="1">Mu phage protease GpI</fullName>
    </submittedName>
</protein>
<dbReference type="GO" id="GO:0008233">
    <property type="term" value="F:peptidase activity"/>
    <property type="evidence" value="ECO:0007669"/>
    <property type="project" value="UniProtKB-KW"/>
</dbReference>
<name>A0A6S5RXM5_9GAMM</name>
<evidence type="ECO:0000313" key="2">
    <source>
        <dbReference type="Proteomes" id="UP000515591"/>
    </source>
</evidence>
<dbReference type="PIRSF" id="PIRSF016624">
    <property type="entry name" value="Mu_prophg_I"/>
    <property type="match status" value="1"/>
</dbReference>
<gene>
    <name evidence="1" type="primary">gpI</name>
    <name evidence="1" type="ORF">WP8S17C03_30480</name>
</gene>
<organism evidence="1 2">
    <name type="scientific">Metapseudomonas otitidis</name>
    <dbReference type="NCBI Taxonomy" id="319939"/>
    <lineage>
        <taxon>Bacteria</taxon>
        <taxon>Pseudomonadati</taxon>
        <taxon>Pseudomonadota</taxon>
        <taxon>Gammaproteobacteria</taxon>
        <taxon>Pseudomonadales</taxon>
        <taxon>Pseudomonadaceae</taxon>
        <taxon>Metapseudomonas</taxon>
    </lineage>
</organism>
<dbReference type="EMBL" id="AP022213">
    <property type="protein sequence ID" value="BBT16999.1"/>
    <property type="molecule type" value="Genomic_DNA"/>
</dbReference>
<dbReference type="GO" id="GO:0006508">
    <property type="term" value="P:proteolysis"/>
    <property type="evidence" value="ECO:0007669"/>
    <property type="project" value="UniProtKB-KW"/>
</dbReference>
<dbReference type="Pfam" id="PF10123">
    <property type="entry name" value="Mu-like_Pro"/>
    <property type="match status" value="1"/>
</dbReference>
<evidence type="ECO:0000313" key="1">
    <source>
        <dbReference type="EMBL" id="BBT16999.1"/>
    </source>
</evidence>